<dbReference type="InterPro" id="IPR041657">
    <property type="entry name" value="HTH_17"/>
</dbReference>
<feature type="domain" description="Helix-turn-helix" evidence="2">
    <location>
        <begin position="12"/>
        <end position="55"/>
    </location>
</feature>
<sequence length="213" mass="22815">MSSEADRHPDILTTKELSLRLGLSQKTIRRMAAAGQLPALRTGKDLRYSWQAVLDTLRRAQDPHTPAAASARAAGGNALAVARDSAYAATDSWSRLRAVLQLLVETSENLDLTSEQRAELADGLAAASVAIRESGRRSTQPQVTISQHGGHRDSPSGEDPVHAAAVTLNDLMRAVARVQDDQEVRRAFAHGDVGQALRELSDDASAENAPPNQ</sequence>
<dbReference type="SUPFAM" id="SSF46955">
    <property type="entry name" value="Putative DNA-binding domain"/>
    <property type="match status" value="1"/>
</dbReference>
<evidence type="ECO:0000313" key="4">
    <source>
        <dbReference type="Proteomes" id="UP000236723"/>
    </source>
</evidence>
<evidence type="ECO:0000259" key="2">
    <source>
        <dbReference type="Pfam" id="PF12728"/>
    </source>
</evidence>
<reference evidence="4" key="1">
    <citation type="submission" date="2016-10" db="EMBL/GenBank/DDBJ databases">
        <authorList>
            <person name="Varghese N."/>
            <person name="Submissions S."/>
        </authorList>
    </citation>
    <scope>NUCLEOTIDE SEQUENCE [LARGE SCALE GENOMIC DNA]</scope>
    <source>
        <strain evidence="4">DSM 43163</strain>
    </source>
</reference>
<dbReference type="Pfam" id="PF12728">
    <property type="entry name" value="HTH_17"/>
    <property type="match status" value="1"/>
</dbReference>
<dbReference type="NCBIfam" id="TIGR01764">
    <property type="entry name" value="excise"/>
    <property type="match status" value="1"/>
</dbReference>
<dbReference type="GO" id="GO:0003677">
    <property type="term" value="F:DNA binding"/>
    <property type="evidence" value="ECO:0007669"/>
    <property type="project" value="InterPro"/>
</dbReference>
<feature type="compositionally biased region" description="Basic and acidic residues" evidence="1">
    <location>
        <begin position="150"/>
        <end position="160"/>
    </location>
</feature>
<keyword evidence="4" id="KW-1185">Reference proteome</keyword>
<dbReference type="AlphaFoldDB" id="A0A1H6E690"/>
<gene>
    <name evidence="3" type="ORF">SAMN04489712_1347</name>
</gene>
<name>A0A1H6E690_9ACTN</name>
<feature type="compositionally biased region" description="Polar residues" evidence="1">
    <location>
        <begin position="137"/>
        <end position="147"/>
    </location>
</feature>
<protein>
    <submittedName>
        <fullName evidence="3">DNA binding domain-containing protein, excisionase family</fullName>
    </submittedName>
</protein>
<evidence type="ECO:0000256" key="1">
    <source>
        <dbReference type="SAM" id="MobiDB-lite"/>
    </source>
</evidence>
<accession>A0A1H6E690</accession>
<dbReference type="InterPro" id="IPR010093">
    <property type="entry name" value="SinI_DNA-bd"/>
</dbReference>
<dbReference type="OrthoDB" id="9800023at2"/>
<feature type="region of interest" description="Disordered" evidence="1">
    <location>
        <begin position="132"/>
        <end position="160"/>
    </location>
</feature>
<dbReference type="Proteomes" id="UP000236723">
    <property type="component" value="Unassembled WGS sequence"/>
</dbReference>
<dbReference type="InterPro" id="IPR009061">
    <property type="entry name" value="DNA-bd_dom_put_sf"/>
</dbReference>
<evidence type="ECO:0000313" key="3">
    <source>
        <dbReference type="EMBL" id="SEG92474.1"/>
    </source>
</evidence>
<organism evidence="3 4">
    <name type="scientific">Thermomonospora echinospora</name>
    <dbReference type="NCBI Taxonomy" id="1992"/>
    <lineage>
        <taxon>Bacteria</taxon>
        <taxon>Bacillati</taxon>
        <taxon>Actinomycetota</taxon>
        <taxon>Actinomycetes</taxon>
        <taxon>Streptosporangiales</taxon>
        <taxon>Thermomonosporaceae</taxon>
        <taxon>Thermomonospora</taxon>
    </lineage>
</organism>
<proteinExistence type="predicted"/>
<dbReference type="RefSeq" id="WP_103944446.1">
    <property type="nucleotide sequence ID" value="NZ_FNVO01000034.1"/>
</dbReference>
<dbReference type="EMBL" id="FNVO01000034">
    <property type="protein sequence ID" value="SEG92474.1"/>
    <property type="molecule type" value="Genomic_DNA"/>
</dbReference>